<accession>A0AAW0PFK6</accession>
<keyword evidence="3" id="KW-1185">Reference proteome</keyword>
<evidence type="ECO:0000313" key="2">
    <source>
        <dbReference type="EMBL" id="KAK7916664.1"/>
    </source>
</evidence>
<organism evidence="2 3">
    <name type="scientific">Mugilogobius chulae</name>
    <name type="common">yellowstripe goby</name>
    <dbReference type="NCBI Taxonomy" id="88201"/>
    <lineage>
        <taxon>Eukaryota</taxon>
        <taxon>Metazoa</taxon>
        <taxon>Chordata</taxon>
        <taxon>Craniata</taxon>
        <taxon>Vertebrata</taxon>
        <taxon>Euteleostomi</taxon>
        <taxon>Actinopterygii</taxon>
        <taxon>Neopterygii</taxon>
        <taxon>Teleostei</taxon>
        <taxon>Neoteleostei</taxon>
        <taxon>Acanthomorphata</taxon>
        <taxon>Gobiaria</taxon>
        <taxon>Gobiiformes</taxon>
        <taxon>Gobioidei</taxon>
        <taxon>Gobiidae</taxon>
        <taxon>Gobionellinae</taxon>
        <taxon>Mugilogobius</taxon>
    </lineage>
</organism>
<reference evidence="3" key="1">
    <citation type="submission" date="2024-04" db="EMBL/GenBank/DDBJ databases">
        <title>Salinicola lusitanus LLJ914,a marine bacterium isolated from the Okinawa Trough.</title>
        <authorList>
            <person name="Li J."/>
        </authorList>
    </citation>
    <scope>NUCLEOTIDE SEQUENCE [LARGE SCALE GENOMIC DNA]</scope>
</reference>
<dbReference type="EMBL" id="JBBPFD010000008">
    <property type="protein sequence ID" value="KAK7916664.1"/>
    <property type="molecule type" value="Genomic_DNA"/>
</dbReference>
<protein>
    <submittedName>
        <fullName evidence="2">Uncharacterized protein</fullName>
    </submittedName>
</protein>
<dbReference type="AlphaFoldDB" id="A0AAW0PFK6"/>
<evidence type="ECO:0000256" key="1">
    <source>
        <dbReference type="SAM" id="MobiDB-lite"/>
    </source>
</evidence>
<gene>
    <name evidence="2" type="ORF">WMY93_012425</name>
</gene>
<proteinExistence type="predicted"/>
<feature type="region of interest" description="Disordered" evidence="1">
    <location>
        <begin position="18"/>
        <end position="73"/>
    </location>
</feature>
<comment type="caution">
    <text evidence="2">The sequence shown here is derived from an EMBL/GenBank/DDBJ whole genome shotgun (WGS) entry which is preliminary data.</text>
</comment>
<dbReference type="Proteomes" id="UP001460270">
    <property type="component" value="Unassembled WGS sequence"/>
</dbReference>
<sequence>MTQGEATLQDYKYLVHASTHVPGPSGARAPSLRSPQRASKLYVKPDRKKKGKTNATAGSPLLILHQRDACPEH</sequence>
<name>A0AAW0PFK6_9GOBI</name>
<evidence type="ECO:0000313" key="3">
    <source>
        <dbReference type="Proteomes" id="UP001460270"/>
    </source>
</evidence>